<feature type="binding site" evidence="7">
    <location>
        <position position="357"/>
    </location>
    <ligand>
        <name>phosphoenolpyruvate</name>
        <dbReference type="ChEBI" id="CHEBI:58702"/>
    </ligand>
</feature>
<dbReference type="RefSeq" id="WP_015238447.1">
    <property type="nucleotide sequence ID" value="NC_020283.1"/>
</dbReference>
<evidence type="ECO:0000256" key="2">
    <source>
        <dbReference type="ARBA" id="ARBA00009948"/>
    </source>
</evidence>
<proteinExistence type="inferred from homology"/>
<dbReference type="PROSITE" id="PS00885">
    <property type="entry name" value="EPSP_SYNTHASE_2"/>
    <property type="match status" value="1"/>
</dbReference>
<evidence type="ECO:0000256" key="1">
    <source>
        <dbReference type="ARBA" id="ARBA00004811"/>
    </source>
</evidence>
<accession>M1LUD3</accession>
<dbReference type="PANTHER" id="PTHR21090:SF5">
    <property type="entry name" value="PENTAFUNCTIONAL AROM POLYPEPTIDE"/>
    <property type="match status" value="1"/>
</dbReference>
<dbReference type="GO" id="GO:0005737">
    <property type="term" value="C:cytoplasm"/>
    <property type="evidence" value="ECO:0007669"/>
    <property type="project" value="UniProtKB-SubCell"/>
</dbReference>
<feature type="binding site" evidence="7">
    <location>
        <position position="173"/>
    </location>
    <ligand>
        <name>3-phosphoshikimate</name>
        <dbReference type="ChEBI" id="CHEBI:145989"/>
    </ligand>
</feature>
<feature type="active site" description="Proton acceptor" evidence="7">
    <location>
        <position position="326"/>
    </location>
</feature>
<dbReference type="Proteomes" id="UP000011686">
    <property type="component" value="Chromosome"/>
</dbReference>
<keyword evidence="5 7" id="KW-0057">Aromatic amino acid biosynthesis</keyword>
<feature type="binding site" evidence="7">
    <location>
        <position position="27"/>
    </location>
    <ligand>
        <name>3-phosphoshikimate</name>
        <dbReference type="ChEBI" id="CHEBI:145989"/>
    </ligand>
</feature>
<dbReference type="UniPathway" id="UPA00053">
    <property type="reaction ID" value="UER00089"/>
</dbReference>
<dbReference type="KEGG" id="kct:CDEE_0712"/>
<feature type="binding site" evidence="7">
    <location>
        <position position="125"/>
    </location>
    <ligand>
        <name>phosphoenolpyruvate</name>
        <dbReference type="ChEBI" id="CHEBI:58702"/>
    </ligand>
</feature>
<dbReference type="EC" id="2.5.1.19" evidence="7"/>
<reference evidence="9 10" key="1">
    <citation type="journal article" date="2013" name="Genome Biol. Evol.">
        <title>Genome evolution and phylogenomic analysis of candidatus kinetoplastibacterium, the betaproteobacterial endosymbionts of strigomonas and angomonas.</title>
        <authorList>
            <person name="Alves J.M."/>
            <person name="Serrano M.G."/>
            <person name="Maia da Silva F."/>
            <person name="Voegtly L.J."/>
            <person name="Matveyev A.V."/>
            <person name="Teixeira M.M."/>
            <person name="Camargo E.P."/>
            <person name="Buck G.A."/>
        </authorList>
    </citation>
    <scope>NUCLEOTIDE SEQUENCE [LARGE SCALE GENOMIC DNA]</scope>
    <source>
        <strain evidence="9 10">TCC036E</strain>
    </source>
</reference>
<organism evidence="9 10">
    <name type="scientific">Candidatus Kinetoplastidibacterium crithidiae TCC036E</name>
    <dbReference type="NCBI Taxonomy" id="1208918"/>
    <lineage>
        <taxon>Bacteria</taxon>
        <taxon>Pseudomonadati</taxon>
        <taxon>Pseudomonadota</taxon>
        <taxon>Betaproteobacteria</taxon>
        <taxon>Candidatus Kinetoplastidibacterium</taxon>
    </lineage>
</organism>
<dbReference type="PANTHER" id="PTHR21090">
    <property type="entry name" value="AROM/DEHYDROQUINATE SYNTHASE"/>
    <property type="match status" value="1"/>
</dbReference>
<feature type="binding site" evidence="7">
    <location>
        <position position="174"/>
    </location>
    <ligand>
        <name>3-phosphoshikimate</name>
        <dbReference type="ChEBI" id="CHEBI:145989"/>
    </ligand>
</feature>
<dbReference type="EMBL" id="CP003804">
    <property type="protein sequence ID" value="AGF47711.1"/>
    <property type="molecule type" value="Genomic_DNA"/>
</dbReference>
<dbReference type="Pfam" id="PF00275">
    <property type="entry name" value="EPSP_synthase"/>
    <property type="match status" value="1"/>
</dbReference>
<keyword evidence="10" id="KW-1185">Reference proteome</keyword>
<dbReference type="InterPro" id="IPR013792">
    <property type="entry name" value="RNA3'P_cycl/enolpyr_Trfase_a/b"/>
</dbReference>
<dbReference type="HOGENOM" id="CLU_024321_0_0_4"/>
<comment type="caution">
    <text evidence="7">Lacks conserved residue(s) required for the propagation of feature annotation.</text>
</comment>
<dbReference type="PIRSF" id="PIRSF000505">
    <property type="entry name" value="EPSPS"/>
    <property type="match status" value="1"/>
</dbReference>
<feature type="binding site" evidence="7">
    <location>
        <position position="326"/>
    </location>
    <ligand>
        <name>3-phosphoshikimate</name>
        <dbReference type="ChEBI" id="CHEBI:145989"/>
    </ligand>
</feature>
<evidence type="ECO:0000256" key="5">
    <source>
        <dbReference type="ARBA" id="ARBA00023141"/>
    </source>
</evidence>
<dbReference type="eggNOG" id="COG0128">
    <property type="taxonomic scope" value="Bacteria"/>
</dbReference>
<evidence type="ECO:0000256" key="3">
    <source>
        <dbReference type="ARBA" id="ARBA00022605"/>
    </source>
</evidence>
<evidence type="ECO:0000256" key="7">
    <source>
        <dbReference type="HAMAP-Rule" id="MF_00210"/>
    </source>
</evidence>
<dbReference type="SUPFAM" id="SSF55205">
    <property type="entry name" value="EPT/RTPC-like"/>
    <property type="match status" value="1"/>
</dbReference>
<dbReference type="GO" id="GO:0008652">
    <property type="term" value="P:amino acid biosynthetic process"/>
    <property type="evidence" value="ECO:0007669"/>
    <property type="project" value="UniProtKB-KW"/>
</dbReference>
<keyword evidence="7" id="KW-0963">Cytoplasm</keyword>
<feature type="binding site" evidence="7">
    <location>
        <position position="97"/>
    </location>
    <ligand>
        <name>phosphoenolpyruvate</name>
        <dbReference type="ChEBI" id="CHEBI:58702"/>
    </ligand>
</feature>
<comment type="subunit">
    <text evidence="7">Monomer.</text>
</comment>
<feature type="binding site" evidence="7">
    <location>
        <position position="402"/>
    </location>
    <ligand>
        <name>phosphoenolpyruvate</name>
        <dbReference type="ChEBI" id="CHEBI:58702"/>
    </ligand>
</feature>
<name>M1LUD3_9PROT</name>
<dbReference type="CDD" id="cd01556">
    <property type="entry name" value="EPSP_synthase"/>
    <property type="match status" value="1"/>
</dbReference>
<dbReference type="AlphaFoldDB" id="M1LUD3"/>
<feature type="binding site" evidence="7">
    <location>
        <position position="172"/>
    </location>
    <ligand>
        <name>3-phosphoshikimate</name>
        <dbReference type="ChEBI" id="CHEBI:145989"/>
    </ligand>
</feature>
<dbReference type="HAMAP" id="MF_00210">
    <property type="entry name" value="EPSP_synth"/>
    <property type="match status" value="1"/>
</dbReference>
<keyword evidence="3 7" id="KW-0028">Amino-acid biosynthesis</keyword>
<dbReference type="InterPro" id="IPR036968">
    <property type="entry name" value="Enolpyruvate_Tfrase_sf"/>
</dbReference>
<feature type="binding site" evidence="7">
    <location>
        <position position="31"/>
    </location>
    <ligand>
        <name>3-phosphoshikimate</name>
        <dbReference type="ChEBI" id="CHEBI:145989"/>
    </ligand>
</feature>
<evidence type="ECO:0000313" key="10">
    <source>
        <dbReference type="Proteomes" id="UP000011686"/>
    </source>
</evidence>
<comment type="similarity">
    <text evidence="2 7">Belongs to the EPSP synthase family.</text>
</comment>
<dbReference type="InterPro" id="IPR001986">
    <property type="entry name" value="Enolpyruvate_Tfrase_dom"/>
</dbReference>
<evidence type="ECO:0000259" key="8">
    <source>
        <dbReference type="Pfam" id="PF00275"/>
    </source>
</evidence>
<comment type="catalytic activity">
    <reaction evidence="6">
        <text>3-phosphoshikimate + phosphoenolpyruvate = 5-O-(1-carboxyvinyl)-3-phosphoshikimate + phosphate</text>
        <dbReference type="Rhea" id="RHEA:21256"/>
        <dbReference type="ChEBI" id="CHEBI:43474"/>
        <dbReference type="ChEBI" id="CHEBI:57701"/>
        <dbReference type="ChEBI" id="CHEBI:58702"/>
        <dbReference type="ChEBI" id="CHEBI:145989"/>
        <dbReference type="EC" id="2.5.1.19"/>
    </reaction>
    <physiologicalReaction direction="left-to-right" evidence="6">
        <dbReference type="Rhea" id="RHEA:21257"/>
    </physiologicalReaction>
</comment>
<feature type="domain" description="Enolpyruvate transferase" evidence="8">
    <location>
        <begin position="18"/>
        <end position="435"/>
    </location>
</feature>
<evidence type="ECO:0000256" key="6">
    <source>
        <dbReference type="ARBA" id="ARBA00044633"/>
    </source>
</evidence>
<feature type="binding site" evidence="7">
    <location>
        <position position="26"/>
    </location>
    <ligand>
        <name>phosphoenolpyruvate</name>
        <dbReference type="ChEBI" id="CHEBI:58702"/>
    </ligand>
</feature>
<dbReference type="NCBIfam" id="TIGR01356">
    <property type="entry name" value="aroA"/>
    <property type="match status" value="1"/>
</dbReference>
<dbReference type="Gene3D" id="3.65.10.10">
    <property type="entry name" value="Enolpyruvate transferase domain"/>
    <property type="match status" value="2"/>
</dbReference>
<evidence type="ECO:0000313" key="9">
    <source>
        <dbReference type="EMBL" id="AGF47711.1"/>
    </source>
</evidence>
<feature type="binding site" evidence="7">
    <location>
        <position position="204"/>
    </location>
    <ligand>
        <name>3-phosphoshikimate</name>
        <dbReference type="ChEBI" id="CHEBI:145989"/>
    </ligand>
</feature>
<feature type="binding site" evidence="7">
    <location>
        <position position="174"/>
    </location>
    <ligand>
        <name>phosphoenolpyruvate</name>
        <dbReference type="ChEBI" id="CHEBI:58702"/>
    </ligand>
</feature>
<comment type="pathway">
    <text evidence="1 7">Metabolic intermediate biosynthesis; chorismate biosynthesis; chorismate from D-erythrose 4-phosphate and phosphoenolpyruvate: step 6/7.</text>
</comment>
<feature type="binding site" evidence="7">
    <location>
        <position position="427"/>
    </location>
    <ligand>
        <name>phosphoenolpyruvate</name>
        <dbReference type="ChEBI" id="CHEBI:58702"/>
    </ligand>
</feature>
<dbReference type="PATRIC" id="fig|1208918.3.peg.411"/>
<dbReference type="GO" id="GO:0009423">
    <property type="term" value="P:chorismate biosynthetic process"/>
    <property type="evidence" value="ECO:0007669"/>
    <property type="project" value="UniProtKB-UniRule"/>
</dbReference>
<gene>
    <name evidence="7" type="primary">aroA</name>
    <name evidence="9" type="ORF">CDEE_0712</name>
</gene>
<dbReference type="PROSITE" id="PS00104">
    <property type="entry name" value="EPSP_SYNTHASE_1"/>
    <property type="match status" value="1"/>
</dbReference>
<protein>
    <recommendedName>
        <fullName evidence="7">3-phosphoshikimate 1-carboxyvinyltransferase</fullName>
        <ecNumber evidence="7">2.5.1.19</ecNumber>
    </recommendedName>
    <alternativeName>
        <fullName evidence="7">5-enolpyruvylshikimate-3-phosphate synthase</fullName>
        <shortName evidence="7">EPSP synthase</shortName>
        <shortName evidence="7">EPSPS</shortName>
    </alternativeName>
</protein>
<dbReference type="GO" id="GO:0003866">
    <property type="term" value="F:3-phosphoshikimate 1-carboxyvinyltransferase activity"/>
    <property type="evidence" value="ECO:0007669"/>
    <property type="project" value="UniProtKB-UniRule"/>
</dbReference>
<feature type="binding site" evidence="7">
    <location>
        <position position="353"/>
    </location>
    <ligand>
        <name>3-phosphoshikimate</name>
        <dbReference type="ChEBI" id="CHEBI:145989"/>
    </ligand>
</feature>
<dbReference type="GO" id="GO:0009073">
    <property type="term" value="P:aromatic amino acid family biosynthetic process"/>
    <property type="evidence" value="ECO:0007669"/>
    <property type="project" value="UniProtKB-KW"/>
</dbReference>
<feature type="binding site" evidence="7">
    <location>
        <position position="26"/>
    </location>
    <ligand>
        <name>3-phosphoshikimate</name>
        <dbReference type="ChEBI" id="CHEBI:145989"/>
    </ligand>
</feature>
<dbReference type="InterPro" id="IPR006264">
    <property type="entry name" value="EPSP_synthase"/>
</dbReference>
<evidence type="ECO:0000256" key="4">
    <source>
        <dbReference type="ARBA" id="ARBA00022679"/>
    </source>
</evidence>
<sequence length="444" mass="48736">MDQKMAYLDLGKYCKAEGGFILPGSKSISNRVLLLSALSNGVTEINGLLSSDDTKVMIDALSKLGIIIVDKDINNIELISNGSLNNGSFDLFLGNAGTALRPLLAVLSFMDGYYKLHGVPRMHERPIRDLVNALRQLGCNIKYYDKEGYPPLIVSPFIKSNTDSVSIKGSVSSQFLTALLLAAPVFTNKNKTNLTINLDGELISKPYIDITLNLMEKFGVVVNRISNDSFFINHEDFYTTPGKISVEGDASAASYFLALGAIAGGPIIINGVGNNSIQGDIEFTKFLTSIGANIKFSENSIESSGILVCNGEKLKSFDVDFNMIPDAAMTAAVLALYADGKCFLRNIGSWRVKETDRINAMQVELSKFGVKVESGDDWLSIDPIDIDNWPSHVSIDTWDDHRMAMCFSLTAFGKTNVRIMDPSCVNKTFPEYFDVYNKMLIQKI</sequence>
<dbReference type="STRING" id="1208918.CDEE_0712"/>
<keyword evidence="4 7" id="KW-0808">Transferase</keyword>
<dbReference type="InterPro" id="IPR023193">
    <property type="entry name" value="EPSP_synthase_CS"/>
</dbReference>
<comment type="function">
    <text evidence="7">Catalyzes the transfer of the enolpyruvyl moiety of phosphoenolpyruvate (PEP) to the 5-hydroxyl of shikimate-3-phosphate (S3P) to produce enolpyruvyl shikimate-3-phosphate and inorganic phosphate.</text>
</comment>
<comment type="subcellular location">
    <subcellularLocation>
        <location evidence="7">Cytoplasm</location>
    </subcellularLocation>
</comment>